<dbReference type="Pfam" id="PF12849">
    <property type="entry name" value="PBP_like_2"/>
    <property type="match status" value="1"/>
</dbReference>
<dbReference type="InterPro" id="IPR050962">
    <property type="entry name" value="Phosphate-bind_PstS"/>
</dbReference>
<gene>
    <name evidence="4" type="ORF">DLD99_16035</name>
</gene>
<feature type="domain" description="PBP" evidence="3">
    <location>
        <begin position="23"/>
        <end position="232"/>
    </location>
</feature>
<evidence type="ECO:0000256" key="1">
    <source>
        <dbReference type="ARBA" id="ARBA00008725"/>
    </source>
</evidence>
<protein>
    <submittedName>
        <fullName evidence="4">Protein disulfide reductase</fullName>
    </submittedName>
</protein>
<dbReference type="EMBL" id="CP029608">
    <property type="protein sequence ID" value="AXI61917.1"/>
    <property type="molecule type" value="Genomic_DNA"/>
</dbReference>
<dbReference type="KEGG" id="pke:DLD99_16035"/>
<keyword evidence="2" id="KW-0732">Signal</keyword>
<dbReference type="Gene3D" id="3.40.190.10">
    <property type="entry name" value="Periplasmic binding protein-like II"/>
    <property type="match status" value="2"/>
</dbReference>
<dbReference type="InterPro" id="IPR024370">
    <property type="entry name" value="PBP_domain"/>
</dbReference>
<dbReference type="RefSeq" id="WP_114883551.1">
    <property type="nucleotide sequence ID" value="NZ_CP029608.1"/>
</dbReference>
<evidence type="ECO:0000313" key="4">
    <source>
        <dbReference type="EMBL" id="AXI61917.1"/>
    </source>
</evidence>
<evidence type="ECO:0000259" key="3">
    <source>
        <dbReference type="Pfam" id="PF12849"/>
    </source>
</evidence>
<dbReference type="Proteomes" id="UP000253720">
    <property type="component" value="Chromosome"/>
</dbReference>
<feature type="chain" id="PRO_5016980377" evidence="2">
    <location>
        <begin position="23"/>
        <end position="366"/>
    </location>
</feature>
<evidence type="ECO:0000256" key="2">
    <source>
        <dbReference type="SAM" id="SignalP"/>
    </source>
</evidence>
<keyword evidence="5" id="KW-1185">Reference proteome</keyword>
<name>A0A345RRK1_9PSED</name>
<feature type="signal peptide" evidence="2">
    <location>
        <begin position="1"/>
        <end position="22"/>
    </location>
</feature>
<dbReference type="PANTHER" id="PTHR42996:SF1">
    <property type="entry name" value="PHOSPHATE-BINDING PROTEIN PSTS"/>
    <property type="match status" value="1"/>
</dbReference>
<dbReference type="SUPFAM" id="SSF53850">
    <property type="entry name" value="Periplasmic binding protein-like II"/>
    <property type="match status" value="1"/>
</dbReference>
<organism evidence="4 5">
    <name type="scientific">Pseudomonas kribbensis</name>
    <dbReference type="NCBI Taxonomy" id="1628086"/>
    <lineage>
        <taxon>Bacteria</taxon>
        <taxon>Pseudomonadati</taxon>
        <taxon>Pseudomonadota</taxon>
        <taxon>Gammaproteobacteria</taxon>
        <taxon>Pseudomonadales</taxon>
        <taxon>Pseudomonadaceae</taxon>
        <taxon>Pseudomonas</taxon>
    </lineage>
</organism>
<sequence>MFKRIGVAALVSAALVSGQVMAVTGGGSTLPAALYTGAANSILPANFSYAGSGSGIGKTAFLTNNPAGFGTTGTVHFAGSESILSASELSTYNVNFGAAYGPLIQLPSVSTSVVIAYKKSGQTALNLTSVQLCDALSGSKTTWGALLGSSDPTPIRVVYRDISSGTSELLTRHLNSICPTQFATNATFTNARLPVGSSIPSNWVAVRNTLDVVPAVNAVDGSIGYSGPDGIAVTNNAVVARINGVLPTLANVSLAVSSAALPATPADPAQWVPVVANPASGYAISGYSNLLFGQCYRDAAVANDVRAFLAKHYSVPGNAVATVAHGLLPIPTRWKNAVTANFITNTTGNNLDINNPSVCNGIGRPL</sequence>
<dbReference type="AlphaFoldDB" id="A0A345RRK1"/>
<proteinExistence type="inferred from homology"/>
<accession>A0A345RRK1</accession>
<reference evidence="4 5" key="1">
    <citation type="submission" date="2018-05" db="EMBL/GenBank/DDBJ databases">
        <title>Complete genome sequence of Pseudomonas kribbensis 46-2(T).</title>
        <authorList>
            <person name="Jeong H."/>
            <person name="Lee S.-G."/>
            <person name="Rha E."/>
            <person name="Kim H."/>
        </authorList>
    </citation>
    <scope>NUCLEOTIDE SEQUENCE [LARGE SCALE GENOMIC DNA]</scope>
    <source>
        <strain evidence="4 5">46-2</strain>
    </source>
</reference>
<comment type="similarity">
    <text evidence="1">Belongs to the PstS family.</text>
</comment>
<dbReference type="PANTHER" id="PTHR42996">
    <property type="entry name" value="PHOSPHATE-BINDING PROTEIN PSTS"/>
    <property type="match status" value="1"/>
</dbReference>
<evidence type="ECO:0000313" key="5">
    <source>
        <dbReference type="Proteomes" id="UP000253720"/>
    </source>
</evidence>